<name>A0ABR1IZT9_9AGAR</name>
<proteinExistence type="predicted"/>
<keyword evidence="2" id="KW-1185">Reference proteome</keyword>
<comment type="caution">
    <text evidence="1">The sequence shown here is derived from an EMBL/GenBank/DDBJ whole genome shotgun (WGS) entry which is preliminary data.</text>
</comment>
<organism evidence="1 2">
    <name type="scientific">Marasmiellus scandens</name>
    <dbReference type="NCBI Taxonomy" id="2682957"/>
    <lineage>
        <taxon>Eukaryota</taxon>
        <taxon>Fungi</taxon>
        <taxon>Dikarya</taxon>
        <taxon>Basidiomycota</taxon>
        <taxon>Agaricomycotina</taxon>
        <taxon>Agaricomycetes</taxon>
        <taxon>Agaricomycetidae</taxon>
        <taxon>Agaricales</taxon>
        <taxon>Marasmiineae</taxon>
        <taxon>Omphalotaceae</taxon>
        <taxon>Marasmiellus</taxon>
    </lineage>
</organism>
<dbReference type="EMBL" id="JBANRG010000055">
    <property type="protein sequence ID" value="KAK7443168.1"/>
    <property type="molecule type" value="Genomic_DNA"/>
</dbReference>
<evidence type="ECO:0000313" key="1">
    <source>
        <dbReference type="EMBL" id="KAK7443168.1"/>
    </source>
</evidence>
<protein>
    <submittedName>
        <fullName evidence="1">Aryl-alcohol dehydrogenase aad14</fullName>
    </submittedName>
</protein>
<dbReference type="Gene3D" id="3.20.20.100">
    <property type="entry name" value="NADP-dependent oxidoreductase domain"/>
    <property type="match status" value="1"/>
</dbReference>
<reference evidence="1 2" key="1">
    <citation type="submission" date="2024-01" db="EMBL/GenBank/DDBJ databases">
        <title>A draft genome for the cacao thread blight pathogen Marasmiellus scandens.</title>
        <authorList>
            <person name="Baruah I.K."/>
            <person name="Leung J."/>
            <person name="Bukari Y."/>
            <person name="Amoako-Attah I."/>
            <person name="Meinhardt L.W."/>
            <person name="Bailey B.A."/>
            <person name="Cohen S.P."/>
        </authorList>
    </citation>
    <scope>NUCLEOTIDE SEQUENCE [LARGE SCALE GENOMIC DNA]</scope>
    <source>
        <strain evidence="1 2">GH-19</strain>
    </source>
</reference>
<evidence type="ECO:0000313" key="2">
    <source>
        <dbReference type="Proteomes" id="UP001498398"/>
    </source>
</evidence>
<accession>A0ABR1IZT9</accession>
<sequence length="77" mass="8289">MSVFDHPAPAPSKLGIYRALSPRAGVRVSPIVLGGASIGSSESGWKSIWGDMDEEKSFKLLDQYYDLGGNFIDTANN</sequence>
<dbReference type="InterPro" id="IPR036812">
    <property type="entry name" value="NAD(P)_OxRdtase_dom_sf"/>
</dbReference>
<gene>
    <name evidence="1" type="primary">AAD14_22</name>
    <name evidence="1" type="ORF">VKT23_015766</name>
</gene>
<dbReference type="Proteomes" id="UP001498398">
    <property type="component" value="Unassembled WGS sequence"/>
</dbReference>
<dbReference type="SUPFAM" id="SSF51430">
    <property type="entry name" value="NAD(P)-linked oxidoreductase"/>
    <property type="match status" value="1"/>
</dbReference>